<dbReference type="EC" id="2.7.13.3" evidence="3"/>
<dbReference type="InterPro" id="IPR005467">
    <property type="entry name" value="His_kinase_dom"/>
</dbReference>
<comment type="subcellular location">
    <subcellularLocation>
        <location evidence="2">Cell membrane</location>
        <topology evidence="2">Multi-pass membrane protein</topology>
    </subcellularLocation>
</comment>
<evidence type="ECO:0000256" key="3">
    <source>
        <dbReference type="ARBA" id="ARBA00012438"/>
    </source>
</evidence>
<dbReference type="Pfam" id="PF02518">
    <property type="entry name" value="HATPase_c"/>
    <property type="match status" value="1"/>
</dbReference>
<dbReference type="InterPro" id="IPR003594">
    <property type="entry name" value="HATPase_dom"/>
</dbReference>
<dbReference type="Pfam" id="PF00672">
    <property type="entry name" value="HAMP"/>
    <property type="match status" value="1"/>
</dbReference>
<dbReference type="GO" id="GO:0005524">
    <property type="term" value="F:ATP binding"/>
    <property type="evidence" value="ECO:0007669"/>
    <property type="project" value="UniProtKB-KW"/>
</dbReference>
<keyword evidence="8" id="KW-0547">Nucleotide-binding</keyword>
<dbReference type="Pfam" id="PF00512">
    <property type="entry name" value="HisKA"/>
    <property type="match status" value="1"/>
</dbReference>
<dbReference type="AlphaFoldDB" id="A0AB73T3W3"/>
<dbReference type="PROSITE" id="PS50885">
    <property type="entry name" value="HAMP"/>
    <property type="match status" value="1"/>
</dbReference>
<dbReference type="GO" id="GO:0000155">
    <property type="term" value="F:phosphorelay sensor kinase activity"/>
    <property type="evidence" value="ECO:0007669"/>
    <property type="project" value="InterPro"/>
</dbReference>
<dbReference type="PRINTS" id="PR00344">
    <property type="entry name" value="BCTRLSENSOR"/>
</dbReference>
<feature type="domain" description="HAMP" evidence="16">
    <location>
        <begin position="105"/>
        <end position="158"/>
    </location>
</feature>
<keyword evidence="11 14" id="KW-1133">Transmembrane helix</keyword>
<sequence length="384" mass="43248">MKKIRTLQFQITLVVGILLVAVSIILTVNSIYSANNYYGLLQDYEGESIELLPEIAASEAIYDPELIEEDKVTFADMMISFSVQGLVVMFVTIAVSLLIVYWITGKMLRPLYRLTDSIRIIDEKHLHKRLEKVPSTEEIDQLTRSFNSMMDRLEESFLVQKRFAANAAHELKTPLAVMKTGLQVLKIDDEPSLEDYEEVTDGMEQSLDRLINTVNSLMFLADEGLAEEFESNSLGELLETAVQQLAGKAEEKKVSIYMQCGDSSIIGSQTLLYRMFYNIIENAIKYNKEGGEIYVKAEQKDQTVTVQIKDTGVGMEPEDIKYVFDPFYRADKSRSQQIQGSGLGMSIVKLIVERCRGDIRIESEPDAGTTVEVQLPVNTAGTEK</sequence>
<dbReference type="Proteomes" id="UP000245412">
    <property type="component" value="Unassembled WGS sequence"/>
</dbReference>
<reference evidence="17 18" key="1">
    <citation type="submission" date="2018-05" db="EMBL/GenBank/DDBJ databases">
        <authorList>
            <person name="Goeker M."/>
            <person name="Huntemann M."/>
            <person name="Clum A."/>
            <person name="Pillay M."/>
            <person name="Palaniappan K."/>
            <person name="Varghese N."/>
            <person name="Mikhailova N."/>
            <person name="Stamatis D."/>
            <person name="Reddy T."/>
            <person name="Daum C."/>
            <person name="Shapiro N."/>
            <person name="Ivanova N."/>
            <person name="Kyrpides N."/>
            <person name="Woyke T."/>
        </authorList>
    </citation>
    <scope>NUCLEOTIDE SEQUENCE [LARGE SCALE GENOMIC DNA]</scope>
    <source>
        <strain evidence="17 18">DSM 26524</strain>
    </source>
</reference>
<dbReference type="InterPro" id="IPR003660">
    <property type="entry name" value="HAMP_dom"/>
</dbReference>
<keyword evidence="4" id="KW-1003">Cell membrane</keyword>
<keyword evidence="9 17" id="KW-0418">Kinase</keyword>
<evidence type="ECO:0000256" key="10">
    <source>
        <dbReference type="ARBA" id="ARBA00022840"/>
    </source>
</evidence>
<feature type="transmembrane region" description="Helical" evidence="14">
    <location>
        <begin position="12"/>
        <end position="32"/>
    </location>
</feature>
<dbReference type="GO" id="GO:0005886">
    <property type="term" value="C:plasma membrane"/>
    <property type="evidence" value="ECO:0007669"/>
    <property type="project" value="UniProtKB-SubCell"/>
</dbReference>
<protein>
    <recommendedName>
        <fullName evidence="3">histidine kinase</fullName>
        <ecNumber evidence="3">2.7.13.3</ecNumber>
    </recommendedName>
</protein>
<evidence type="ECO:0000256" key="4">
    <source>
        <dbReference type="ARBA" id="ARBA00022475"/>
    </source>
</evidence>
<keyword evidence="18" id="KW-1185">Reference proteome</keyword>
<dbReference type="InterPro" id="IPR036890">
    <property type="entry name" value="HATPase_C_sf"/>
</dbReference>
<comment type="caution">
    <text evidence="17">The sequence shown here is derived from an EMBL/GenBank/DDBJ whole genome shotgun (WGS) entry which is preliminary data.</text>
</comment>
<dbReference type="InterPro" id="IPR003661">
    <property type="entry name" value="HisK_dim/P_dom"/>
</dbReference>
<keyword evidence="12" id="KW-0902">Two-component regulatory system</keyword>
<dbReference type="InterPro" id="IPR050398">
    <property type="entry name" value="HssS/ArlS-like"/>
</dbReference>
<evidence type="ECO:0000256" key="7">
    <source>
        <dbReference type="ARBA" id="ARBA00022692"/>
    </source>
</evidence>
<accession>A0AB73T3W3</accession>
<dbReference type="EMBL" id="QGGY01000007">
    <property type="protein sequence ID" value="PWJ75180.1"/>
    <property type="molecule type" value="Genomic_DNA"/>
</dbReference>
<evidence type="ECO:0000259" key="15">
    <source>
        <dbReference type="PROSITE" id="PS50109"/>
    </source>
</evidence>
<dbReference type="SUPFAM" id="SSF47384">
    <property type="entry name" value="Homodimeric domain of signal transducing histidine kinase"/>
    <property type="match status" value="1"/>
</dbReference>
<dbReference type="RefSeq" id="WP_109627027.1">
    <property type="nucleotide sequence ID" value="NZ_JANKBI010000024.1"/>
</dbReference>
<evidence type="ECO:0000256" key="6">
    <source>
        <dbReference type="ARBA" id="ARBA00022679"/>
    </source>
</evidence>
<evidence type="ECO:0000256" key="9">
    <source>
        <dbReference type="ARBA" id="ARBA00022777"/>
    </source>
</evidence>
<dbReference type="PANTHER" id="PTHR45528:SF1">
    <property type="entry name" value="SENSOR HISTIDINE KINASE CPXA"/>
    <property type="match status" value="1"/>
</dbReference>
<feature type="domain" description="Histidine kinase" evidence="15">
    <location>
        <begin position="166"/>
        <end position="379"/>
    </location>
</feature>
<comment type="catalytic activity">
    <reaction evidence="1">
        <text>ATP + protein L-histidine = ADP + protein N-phospho-L-histidine.</text>
        <dbReference type="EC" id="2.7.13.3"/>
    </reaction>
</comment>
<proteinExistence type="predicted"/>
<dbReference type="CDD" id="cd00082">
    <property type="entry name" value="HisKA"/>
    <property type="match status" value="1"/>
</dbReference>
<dbReference type="SMART" id="SM00388">
    <property type="entry name" value="HisKA"/>
    <property type="match status" value="1"/>
</dbReference>
<dbReference type="InterPro" id="IPR004358">
    <property type="entry name" value="Sig_transdc_His_kin-like_C"/>
</dbReference>
<evidence type="ECO:0000256" key="13">
    <source>
        <dbReference type="ARBA" id="ARBA00023136"/>
    </source>
</evidence>
<dbReference type="SUPFAM" id="SSF158472">
    <property type="entry name" value="HAMP domain-like"/>
    <property type="match status" value="1"/>
</dbReference>
<dbReference type="Gene3D" id="3.30.565.10">
    <property type="entry name" value="Histidine kinase-like ATPase, C-terminal domain"/>
    <property type="match status" value="1"/>
</dbReference>
<evidence type="ECO:0000256" key="1">
    <source>
        <dbReference type="ARBA" id="ARBA00000085"/>
    </source>
</evidence>
<evidence type="ECO:0000313" key="17">
    <source>
        <dbReference type="EMBL" id="PWJ75180.1"/>
    </source>
</evidence>
<evidence type="ECO:0000256" key="12">
    <source>
        <dbReference type="ARBA" id="ARBA00023012"/>
    </source>
</evidence>
<evidence type="ECO:0000256" key="5">
    <source>
        <dbReference type="ARBA" id="ARBA00022553"/>
    </source>
</evidence>
<keyword evidence="6" id="KW-0808">Transferase</keyword>
<dbReference type="Gene3D" id="1.10.287.130">
    <property type="match status" value="1"/>
</dbReference>
<dbReference type="SUPFAM" id="SSF55874">
    <property type="entry name" value="ATPase domain of HSP90 chaperone/DNA topoisomerase II/histidine kinase"/>
    <property type="match status" value="1"/>
</dbReference>
<dbReference type="PROSITE" id="PS50109">
    <property type="entry name" value="HIS_KIN"/>
    <property type="match status" value="1"/>
</dbReference>
<keyword evidence="7 14" id="KW-0812">Transmembrane</keyword>
<name>A0AB73T3W3_9FIRM</name>
<dbReference type="Gene3D" id="6.10.340.10">
    <property type="match status" value="1"/>
</dbReference>
<dbReference type="SMART" id="SM00387">
    <property type="entry name" value="HATPase_c"/>
    <property type="match status" value="1"/>
</dbReference>
<evidence type="ECO:0000256" key="14">
    <source>
        <dbReference type="SAM" id="Phobius"/>
    </source>
</evidence>
<dbReference type="InterPro" id="IPR036097">
    <property type="entry name" value="HisK_dim/P_sf"/>
</dbReference>
<organism evidence="17 18">
    <name type="scientific">Murimonas intestini</name>
    <dbReference type="NCBI Taxonomy" id="1337051"/>
    <lineage>
        <taxon>Bacteria</taxon>
        <taxon>Bacillati</taxon>
        <taxon>Bacillota</taxon>
        <taxon>Clostridia</taxon>
        <taxon>Lachnospirales</taxon>
        <taxon>Lachnospiraceae</taxon>
        <taxon>Murimonas</taxon>
    </lineage>
</organism>
<keyword evidence="5" id="KW-0597">Phosphoprotein</keyword>
<evidence type="ECO:0000256" key="11">
    <source>
        <dbReference type="ARBA" id="ARBA00022989"/>
    </source>
</evidence>
<feature type="transmembrane region" description="Helical" evidence="14">
    <location>
        <begin position="81"/>
        <end position="103"/>
    </location>
</feature>
<gene>
    <name evidence="17" type="ORF">C7383_107187</name>
</gene>
<evidence type="ECO:0000256" key="8">
    <source>
        <dbReference type="ARBA" id="ARBA00022741"/>
    </source>
</evidence>
<dbReference type="PANTHER" id="PTHR45528">
    <property type="entry name" value="SENSOR HISTIDINE KINASE CPXA"/>
    <property type="match status" value="1"/>
</dbReference>
<dbReference type="SMART" id="SM00304">
    <property type="entry name" value="HAMP"/>
    <property type="match status" value="1"/>
</dbReference>
<evidence type="ECO:0000256" key="2">
    <source>
        <dbReference type="ARBA" id="ARBA00004651"/>
    </source>
</evidence>
<keyword evidence="13 14" id="KW-0472">Membrane</keyword>
<dbReference type="CDD" id="cd06225">
    <property type="entry name" value="HAMP"/>
    <property type="match status" value="1"/>
</dbReference>
<keyword evidence="10" id="KW-0067">ATP-binding</keyword>
<dbReference type="FunFam" id="3.30.565.10:FF:000006">
    <property type="entry name" value="Sensor histidine kinase WalK"/>
    <property type="match status" value="1"/>
</dbReference>
<evidence type="ECO:0000259" key="16">
    <source>
        <dbReference type="PROSITE" id="PS50885"/>
    </source>
</evidence>
<evidence type="ECO:0000313" key="18">
    <source>
        <dbReference type="Proteomes" id="UP000245412"/>
    </source>
</evidence>